<dbReference type="RefSeq" id="WP_082787322.1">
    <property type="nucleotide sequence ID" value="NZ_JANKBF010000004.1"/>
</dbReference>
<feature type="transmembrane region" description="Helical" evidence="1">
    <location>
        <begin position="267"/>
        <end position="290"/>
    </location>
</feature>
<keyword evidence="6" id="KW-1185">Reference proteome</keyword>
<reference evidence="5 6" key="1">
    <citation type="submission" date="2019-03" db="EMBL/GenBank/DDBJ databases">
        <title>Genomic Encyclopedia of Type Strains, Phase IV (KMG-IV): sequencing the most valuable type-strain genomes for metagenomic binning, comparative biology and taxonomic classification.</title>
        <authorList>
            <person name="Goeker M."/>
        </authorList>
    </citation>
    <scope>NUCLEOTIDE SEQUENCE [LARGE SCALE GENOMIC DNA]</scope>
    <source>
        <strain evidence="5 6">DSM 29487</strain>
    </source>
</reference>
<keyword evidence="1" id="KW-0472">Membrane</keyword>
<evidence type="ECO:0000313" key="6">
    <source>
        <dbReference type="Proteomes" id="UP000295515"/>
    </source>
</evidence>
<feature type="domain" description="DUF2207" evidence="3">
    <location>
        <begin position="29"/>
        <end position="204"/>
    </location>
</feature>
<dbReference type="EMBL" id="SMCQ01000006">
    <property type="protein sequence ID" value="TCW00685.1"/>
    <property type="molecule type" value="Genomic_DNA"/>
</dbReference>
<evidence type="ECO:0000313" key="5">
    <source>
        <dbReference type="EMBL" id="TCW00685.1"/>
    </source>
</evidence>
<dbReference type="GeneID" id="98914980"/>
<evidence type="ECO:0000259" key="4">
    <source>
        <dbReference type="Pfam" id="PF20990"/>
    </source>
</evidence>
<dbReference type="InterPro" id="IPR018702">
    <property type="entry name" value="DUF2207"/>
</dbReference>
<feature type="domain" description="Predicted membrane protein YciQ-like C-terminal" evidence="4">
    <location>
        <begin position="470"/>
        <end position="521"/>
    </location>
</feature>
<keyword evidence="1" id="KW-1133">Transmembrane helix</keyword>
<comment type="caution">
    <text evidence="5">The sequence shown here is derived from an EMBL/GenBank/DDBJ whole genome shotgun (WGS) entry which is preliminary data.</text>
</comment>
<gene>
    <name evidence="5" type="ORF">EDD60_10615</name>
</gene>
<feature type="signal peptide" evidence="2">
    <location>
        <begin position="1"/>
        <end position="24"/>
    </location>
</feature>
<keyword evidence="1" id="KW-0812">Transmembrane</keyword>
<name>A0A4R3Z5J1_9FIRM</name>
<evidence type="ECO:0000259" key="3">
    <source>
        <dbReference type="Pfam" id="PF09972"/>
    </source>
</evidence>
<dbReference type="AlphaFoldDB" id="A0A4R3Z5J1"/>
<organism evidence="5 6">
    <name type="scientific">Longibaculum muris</name>
    <dbReference type="NCBI Taxonomy" id="1796628"/>
    <lineage>
        <taxon>Bacteria</taxon>
        <taxon>Bacillati</taxon>
        <taxon>Bacillota</taxon>
        <taxon>Erysipelotrichia</taxon>
        <taxon>Erysipelotrichales</taxon>
        <taxon>Coprobacillaceae</taxon>
        <taxon>Longibaculum</taxon>
    </lineage>
</organism>
<dbReference type="Pfam" id="PF20990">
    <property type="entry name" value="DUF2207_C"/>
    <property type="match status" value="1"/>
</dbReference>
<dbReference type="InterPro" id="IPR048389">
    <property type="entry name" value="YciQ-like_C"/>
</dbReference>
<dbReference type="Pfam" id="PF09972">
    <property type="entry name" value="DUF2207"/>
    <property type="match status" value="1"/>
</dbReference>
<sequence length="590" mass="67592">MKKRIYFISSLLLCLLFSLTPVHASETIIKDMNVEVYINENGSAHIKEIWDMNITRGTEVYKVMNNMGPSQIKNLKVQDEKGFVYKNIGDWNVDATRQQKNGKCGLVKRDDNYELCFGIGNYGERTYTFEYDVTHFVKQYQDNQGLNYAFFSDMDISIEHALITVASPHPFNEDTALIWAFGYHGNVVFKDDKVVLETENSMSGGKMQLLMRINDGTFENAYQTNENFDDILADAKQGSDYDSYNNYEENDDNYFIPGMISRTNRTVGLFIFLPFVMFFCLIVFGVIFAAKKYRQEPSVFSDYIPFGTKNVNMFRDIPCQKDIFEFYYLAKKAGLIGENDRGGMIAALILKWVQEGYIRFDKREESHMVFFKKDGFSIDLDKSIPCHNRLDSKMLQYFREAAGENRCLETKEFDKWCRNHYTSIDSWFDDIDSFIEEEYRRKGLISIEKTDTHFMGMKISKDRDVFDASIREEMEHIVGLKMFLEEMSLINEKEVIEVKLWEEYLIFASILGIADKVQEQLGEMCPTFNQQSNLDTIYTMHMVHMFAYNSMQASRAAASAARSASSGFGGGSSFGGGGGGFSGGGGGGVR</sequence>
<protein>
    <submittedName>
        <fullName evidence="5">Putative membrane protein DUF2207</fullName>
    </submittedName>
</protein>
<feature type="chain" id="PRO_5020635779" evidence="2">
    <location>
        <begin position="25"/>
        <end position="590"/>
    </location>
</feature>
<accession>A0A4R3Z5J1</accession>
<evidence type="ECO:0000256" key="1">
    <source>
        <dbReference type="SAM" id="Phobius"/>
    </source>
</evidence>
<evidence type="ECO:0000256" key="2">
    <source>
        <dbReference type="SAM" id="SignalP"/>
    </source>
</evidence>
<dbReference type="Proteomes" id="UP000295515">
    <property type="component" value="Unassembled WGS sequence"/>
</dbReference>
<proteinExistence type="predicted"/>
<keyword evidence="2" id="KW-0732">Signal</keyword>